<dbReference type="EMBL" id="JACHVT010000008">
    <property type="protein sequence ID" value="MBB2988261.1"/>
    <property type="molecule type" value="Genomic_DNA"/>
</dbReference>
<gene>
    <name evidence="1" type="ORF">FHW14_003450</name>
</gene>
<comment type="caution">
    <text evidence="1">The sequence shown here is derived from an EMBL/GenBank/DDBJ whole genome shotgun (WGS) entry which is preliminary data.</text>
</comment>
<sequence length="58" mass="6499">MRTLLDVEYSKKVNPRSSTKSLDVYQIPVGAQPTAVWFPMETLMGDSTIKVEVLLAKD</sequence>
<protein>
    <submittedName>
        <fullName evidence="1">Uncharacterized protein</fullName>
    </submittedName>
</protein>
<organism evidence="1 2">
    <name type="scientific">Terracoccus luteus</name>
    <dbReference type="NCBI Taxonomy" id="53356"/>
    <lineage>
        <taxon>Bacteria</taxon>
        <taxon>Bacillati</taxon>
        <taxon>Actinomycetota</taxon>
        <taxon>Actinomycetes</taxon>
        <taxon>Micrococcales</taxon>
        <taxon>Intrasporangiaceae</taxon>
        <taxon>Terracoccus</taxon>
    </lineage>
</organism>
<evidence type="ECO:0000313" key="1">
    <source>
        <dbReference type="EMBL" id="MBB2988261.1"/>
    </source>
</evidence>
<dbReference type="AlphaFoldDB" id="A0A839Q6I7"/>
<reference evidence="1 2" key="1">
    <citation type="submission" date="2020-08" db="EMBL/GenBank/DDBJ databases">
        <title>Genomic Encyclopedia of Type Strains, Phase IV (KMG-V): Genome sequencing to study the core and pangenomes of soil and plant-associated prokaryotes.</title>
        <authorList>
            <person name="Whitman W."/>
        </authorList>
    </citation>
    <scope>NUCLEOTIDE SEQUENCE [LARGE SCALE GENOMIC DNA]</scope>
    <source>
        <strain evidence="1 2">B3ACCR2</strain>
    </source>
</reference>
<evidence type="ECO:0000313" key="2">
    <source>
        <dbReference type="Proteomes" id="UP000590811"/>
    </source>
</evidence>
<dbReference type="Proteomes" id="UP000590811">
    <property type="component" value="Unassembled WGS sequence"/>
</dbReference>
<name>A0A839Q6I7_9MICO</name>
<accession>A0A839Q6I7</accession>
<proteinExistence type="predicted"/>